<keyword evidence="3 8" id="KW-0436">Ligase</keyword>
<reference evidence="10 11" key="2">
    <citation type="submission" date="2012-02" db="EMBL/GenBank/DDBJ databases">
        <title>Improved High-Quality Draft sequence of Eubacterium cellulosolvens 6.</title>
        <authorList>
            <consortium name="US DOE Joint Genome Institute"/>
            <person name="Lucas S."/>
            <person name="Han J."/>
            <person name="Lapidus A."/>
            <person name="Cheng J.-F."/>
            <person name="Goodwin L."/>
            <person name="Pitluck S."/>
            <person name="Peters L."/>
            <person name="Mikhailova N."/>
            <person name="Gu W."/>
            <person name="Detter J.C."/>
            <person name="Han C."/>
            <person name="Tapia R."/>
            <person name="Land M."/>
            <person name="Hauser L."/>
            <person name="Kyrpides N."/>
            <person name="Ivanova N."/>
            <person name="Pagani I."/>
            <person name="Johnson E."/>
            <person name="Mukhopadhyay B."/>
            <person name="Anderson I."/>
            <person name="Woyke T."/>
        </authorList>
    </citation>
    <scope>NUCLEOTIDE SEQUENCE [LARGE SCALE GENOMIC DNA]</scope>
    <source>
        <strain evidence="10 11">6</strain>
    </source>
</reference>
<dbReference type="GO" id="GO:0032267">
    <property type="term" value="F:tRNA(Ile)-lysidine synthase activity"/>
    <property type="evidence" value="ECO:0007669"/>
    <property type="project" value="UniProtKB-EC"/>
</dbReference>
<evidence type="ECO:0000256" key="7">
    <source>
        <dbReference type="ARBA" id="ARBA00048539"/>
    </source>
</evidence>
<dbReference type="Pfam" id="PF01171">
    <property type="entry name" value="ATP_bind_3"/>
    <property type="match status" value="1"/>
</dbReference>
<keyword evidence="6 8" id="KW-0067">ATP-binding</keyword>
<dbReference type="NCBIfam" id="TIGR02433">
    <property type="entry name" value="lysidine_TilS_C"/>
    <property type="match status" value="1"/>
</dbReference>
<dbReference type="HAMAP" id="MF_01161">
    <property type="entry name" value="tRNA_Ile_lys_synt"/>
    <property type="match status" value="1"/>
</dbReference>
<keyword evidence="5 8" id="KW-0547">Nucleotide-binding</keyword>
<dbReference type="GO" id="GO:0006400">
    <property type="term" value="P:tRNA modification"/>
    <property type="evidence" value="ECO:0007669"/>
    <property type="project" value="UniProtKB-UniRule"/>
</dbReference>
<evidence type="ECO:0000256" key="5">
    <source>
        <dbReference type="ARBA" id="ARBA00022741"/>
    </source>
</evidence>
<comment type="catalytic activity">
    <reaction evidence="7 8">
        <text>cytidine(34) in tRNA(Ile2) + L-lysine + ATP = lysidine(34) in tRNA(Ile2) + AMP + diphosphate + H(+)</text>
        <dbReference type="Rhea" id="RHEA:43744"/>
        <dbReference type="Rhea" id="RHEA-COMP:10625"/>
        <dbReference type="Rhea" id="RHEA-COMP:10670"/>
        <dbReference type="ChEBI" id="CHEBI:15378"/>
        <dbReference type="ChEBI" id="CHEBI:30616"/>
        <dbReference type="ChEBI" id="CHEBI:32551"/>
        <dbReference type="ChEBI" id="CHEBI:33019"/>
        <dbReference type="ChEBI" id="CHEBI:82748"/>
        <dbReference type="ChEBI" id="CHEBI:83665"/>
        <dbReference type="ChEBI" id="CHEBI:456215"/>
        <dbReference type="EC" id="6.3.4.19"/>
    </reaction>
</comment>
<evidence type="ECO:0000256" key="6">
    <source>
        <dbReference type="ARBA" id="ARBA00022840"/>
    </source>
</evidence>
<comment type="subcellular location">
    <subcellularLocation>
        <location evidence="1 8">Cytoplasm</location>
    </subcellularLocation>
</comment>
<dbReference type="SUPFAM" id="SSF56037">
    <property type="entry name" value="PheT/TilS domain"/>
    <property type="match status" value="1"/>
</dbReference>
<dbReference type="eggNOG" id="COG0037">
    <property type="taxonomic scope" value="Bacteria"/>
</dbReference>
<evidence type="ECO:0000256" key="8">
    <source>
        <dbReference type="HAMAP-Rule" id="MF_01161"/>
    </source>
</evidence>
<dbReference type="NCBIfam" id="TIGR02432">
    <property type="entry name" value="lysidine_TilS_N"/>
    <property type="match status" value="1"/>
</dbReference>
<evidence type="ECO:0000256" key="3">
    <source>
        <dbReference type="ARBA" id="ARBA00022598"/>
    </source>
</evidence>
<dbReference type="GO" id="GO:0005524">
    <property type="term" value="F:ATP binding"/>
    <property type="evidence" value="ECO:0007669"/>
    <property type="project" value="UniProtKB-UniRule"/>
</dbReference>
<comment type="function">
    <text evidence="8">Ligates lysine onto the cytidine present at position 34 of the AUA codon-specific tRNA(Ile) that contains the anticodon CAU, in an ATP-dependent manner. Cytidine is converted to lysidine, thus changing the amino acid specificity of the tRNA from methionine to isoleucine.</text>
</comment>
<name>I5AUI7_EUBC6</name>
<evidence type="ECO:0000313" key="11">
    <source>
        <dbReference type="Proteomes" id="UP000005753"/>
    </source>
</evidence>
<dbReference type="Proteomes" id="UP000005753">
    <property type="component" value="Chromosome"/>
</dbReference>
<dbReference type="HOGENOM" id="CLU_018869_0_1_9"/>
<feature type="domain" description="Lysidine-tRNA(Ile) synthetase C-terminal" evidence="9">
    <location>
        <begin position="408"/>
        <end position="480"/>
    </location>
</feature>
<dbReference type="InterPro" id="IPR020825">
    <property type="entry name" value="Phe-tRNA_synthase-like_B3/B4"/>
</dbReference>
<dbReference type="EMBL" id="CM001487">
    <property type="protein sequence ID" value="EIM57460.1"/>
    <property type="molecule type" value="Genomic_DNA"/>
</dbReference>
<keyword evidence="11" id="KW-1185">Reference proteome</keyword>
<dbReference type="PANTHER" id="PTHR43033">
    <property type="entry name" value="TRNA(ILE)-LYSIDINE SYNTHASE-RELATED"/>
    <property type="match status" value="1"/>
</dbReference>
<evidence type="ECO:0000256" key="4">
    <source>
        <dbReference type="ARBA" id="ARBA00022694"/>
    </source>
</evidence>
<dbReference type="InterPro" id="IPR012094">
    <property type="entry name" value="tRNA_Ile_lys_synt"/>
</dbReference>
<protein>
    <recommendedName>
        <fullName evidence="8">tRNA(Ile)-lysidine synthase</fullName>
        <ecNumber evidence="8">6.3.4.19</ecNumber>
    </recommendedName>
    <alternativeName>
        <fullName evidence="8">tRNA(Ile)-2-lysyl-cytidine synthase</fullName>
    </alternativeName>
    <alternativeName>
        <fullName evidence="8">tRNA(Ile)-lysidine synthetase</fullName>
    </alternativeName>
</protein>
<dbReference type="InterPro" id="IPR012796">
    <property type="entry name" value="Lysidine-tRNA-synth_C"/>
</dbReference>
<feature type="binding site" evidence="8">
    <location>
        <begin position="28"/>
        <end position="33"/>
    </location>
    <ligand>
        <name>ATP</name>
        <dbReference type="ChEBI" id="CHEBI:30616"/>
    </ligand>
</feature>
<dbReference type="CDD" id="cd01992">
    <property type="entry name" value="TilS_N"/>
    <property type="match status" value="1"/>
</dbReference>
<accession>I5AUI7</accession>
<dbReference type="AlphaFoldDB" id="I5AUI7"/>
<dbReference type="PANTHER" id="PTHR43033:SF1">
    <property type="entry name" value="TRNA(ILE)-LYSIDINE SYNTHASE-RELATED"/>
    <property type="match status" value="1"/>
</dbReference>
<dbReference type="EC" id="6.3.4.19" evidence="8"/>
<evidence type="ECO:0000313" key="10">
    <source>
        <dbReference type="EMBL" id="EIM57460.1"/>
    </source>
</evidence>
<evidence type="ECO:0000256" key="2">
    <source>
        <dbReference type="ARBA" id="ARBA00022490"/>
    </source>
</evidence>
<dbReference type="SMART" id="SM00977">
    <property type="entry name" value="TilS_C"/>
    <property type="match status" value="1"/>
</dbReference>
<dbReference type="GO" id="GO:0005737">
    <property type="term" value="C:cytoplasm"/>
    <property type="evidence" value="ECO:0007669"/>
    <property type="project" value="UniProtKB-SubCell"/>
</dbReference>
<dbReference type="STRING" id="633697.EubceDRAFT1_1678"/>
<keyword evidence="4 8" id="KW-0819">tRNA processing</keyword>
<evidence type="ECO:0000259" key="9">
    <source>
        <dbReference type="SMART" id="SM00977"/>
    </source>
</evidence>
<dbReference type="InterPro" id="IPR014729">
    <property type="entry name" value="Rossmann-like_a/b/a_fold"/>
</dbReference>
<evidence type="ECO:0000256" key="1">
    <source>
        <dbReference type="ARBA" id="ARBA00004496"/>
    </source>
</evidence>
<organism evidence="10 11">
    <name type="scientific">Eubacterium cellulosolvens (strain ATCC 43171 / JCM 9499 / 6)</name>
    <name type="common">Cillobacterium cellulosolvens</name>
    <dbReference type="NCBI Taxonomy" id="633697"/>
    <lineage>
        <taxon>Bacteria</taxon>
        <taxon>Bacillati</taxon>
        <taxon>Bacillota</taxon>
        <taxon>Clostridia</taxon>
        <taxon>Eubacteriales</taxon>
        <taxon>Eubacteriaceae</taxon>
        <taxon>Eubacterium</taxon>
    </lineage>
</organism>
<dbReference type="SUPFAM" id="SSF52402">
    <property type="entry name" value="Adenine nucleotide alpha hydrolases-like"/>
    <property type="match status" value="1"/>
</dbReference>
<comment type="domain">
    <text evidence="8">The N-terminal region contains the highly conserved SGGXDS motif, predicted to be a P-loop motif involved in ATP binding.</text>
</comment>
<sequence length="507" mass="56306">MELERKAEELIRRNKLISAGDLVCVGLSGGADSVALLLVLKEILKMGSVGEYRLAAVHINHNLRGQAAEDDSRFVRELCANREIPLKIYSCPVAEYAGVRKIGLEEAGREVRHEKFALAAKEFAEEMEADPAKAKIALAHHADDQAETLLFRAARGSSLSGLAGIRPSATLGELLLIRPLLSVTRDEIEAWLRQKGVNWRTDETNADERYARNAIRGTVIPCLREKVNGRAALHLALAAEDMAAADAYLKGEAEKIETLYLRKDLSGESVSISAQLLKCPEILQNYVLMDALEAAAGYRKNLGREQLTELKDLLAEPAGKMRDLPYGVLAHKDYDRVVLECLRSEKVFNSVTEASHEVSIPGEDSRKSGNFRIGETEIEWEIRETVPGTIPQNRCTKVFDYDKINYNLVMRFRRSGDRIVVNAKGGSRKLKDYMIDCKIPRRLRDQVPLLASGSSVFWVVGHRISEDCKVTDDTRRVLVITAKWPGMDSDCVNSLGCNHEAAGEPAE</sequence>
<gene>
    <name evidence="8" type="primary">tilS</name>
    <name evidence="10" type="ORF">EubceDRAFT1_1678</name>
</gene>
<proteinExistence type="inferred from homology"/>
<comment type="similarity">
    <text evidence="8">Belongs to the tRNA(Ile)-lysidine synthase family.</text>
</comment>
<reference evidence="10 11" key="1">
    <citation type="submission" date="2010-08" db="EMBL/GenBank/DDBJ databases">
        <authorList>
            <consortium name="US DOE Joint Genome Institute (JGI-PGF)"/>
            <person name="Lucas S."/>
            <person name="Copeland A."/>
            <person name="Lapidus A."/>
            <person name="Cheng J.-F."/>
            <person name="Bruce D."/>
            <person name="Goodwin L."/>
            <person name="Pitluck S."/>
            <person name="Land M.L."/>
            <person name="Hauser L."/>
            <person name="Chang Y.-J."/>
            <person name="Anderson I.J."/>
            <person name="Johnson E."/>
            <person name="Mulhopadhyay B."/>
            <person name="Kyrpides N."/>
            <person name="Woyke T.J."/>
        </authorList>
    </citation>
    <scope>NUCLEOTIDE SEQUENCE [LARGE SCALE GENOMIC DNA]</scope>
    <source>
        <strain evidence="10 11">6</strain>
    </source>
</reference>
<dbReference type="Gene3D" id="3.50.40.10">
    <property type="entry name" value="Phenylalanyl-trna Synthetase, Chain B, domain 3"/>
    <property type="match status" value="1"/>
</dbReference>
<dbReference type="InterPro" id="IPR011063">
    <property type="entry name" value="TilS/TtcA_N"/>
</dbReference>
<dbReference type="Gene3D" id="3.40.50.620">
    <property type="entry name" value="HUPs"/>
    <property type="match status" value="1"/>
</dbReference>
<dbReference type="Pfam" id="PF11734">
    <property type="entry name" value="TilS_C"/>
    <property type="match status" value="1"/>
</dbReference>
<dbReference type="InterPro" id="IPR012795">
    <property type="entry name" value="tRNA_Ile_lys_synt_N"/>
</dbReference>
<keyword evidence="2 8" id="KW-0963">Cytoplasm</keyword>